<keyword evidence="1" id="KW-1133">Transmembrane helix</keyword>
<evidence type="ECO:0000256" key="1">
    <source>
        <dbReference type="SAM" id="Phobius"/>
    </source>
</evidence>
<dbReference type="AlphaFoldDB" id="A0A1W6C0P6"/>
<evidence type="ECO:0000313" key="2">
    <source>
        <dbReference type="EMBL" id="ARJ57943.1"/>
    </source>
</evidence>
<geneLocation type="plasmid" evidence="2">
    <name>pG20</name>
</geneLocation>
<dbReference type="InterPro" id="IPR048039">
    <property type="entry name" value="TraQ-like"/>
</dbReference>
<feature type="transmembrane region" description="Helical" evidence="1">
    <location>
        <begin position="20"/>
        <end position="38"/>
    </location>
</feature>
<accession>A0A1W6C0P6</accession>
<sequence length="177" mass="18863">MDLASMIIAAANSLTGVMWALLWSLGALIGILYAGTVLRRMQLASIQPGRRPISAGGTMMVLIIGALLFNLSGTIGTVWTTFSEGQSNYGAISWSGAEQFGKFKEAVNAVLTLASLAGGFFCFKGLLLLKKASIDGESSNGADDLIWRALTHLIAGAGLVHVDKMIDAFQETFKLYW</sequence>
<dbReference type="RefSeq" id="WP_172689333.1">
    <property type="nucleotide sequence ID" value="NZ_KX893538.1"/>
</dbReference>
<dbReference type="NCBIfam" id="NF033883">
    <property type="entry name" value="conj_TraQ_IncI1"/>
    <property type="match status" value="1"/>
</dbReference>
<keyword evidence="1" id="KW-0812">Transmembrane</keyword>
<protein>
    <submittedName>
        <fullName evidence="2">Putative conjugal transfer protein TraQ</fullName>
    </submittedName>
</protein>
<reference evidence="2" key="1">
    <citation type="submission" date="2016-09" db="EMBL/GenBank/DDBJ databases">
        <title>IS1411 activates the second repA gene of the plasmid pG20 in Pseudomonas fluorescens PC20.</title>
        <authorList>
            <person name="Naanuri E."/>
            <person name="Heinaru E."/>
            <person name="Joesaar M."/>
            <person name="Heinaru A."/>
        </authorList>
    </citation>
    <scope>NUCLEOTIDE SEQUENCE</scope>
    <source>
        <strain evidence="2">PC20</strain>
        <plasmid evidence="2">pG20</plasmid>
    </source>
</reference>
<organism evidence="2">
    <name type="scientific">Pseudomonas fluorescens</name>
    <dbReference type="NCBI Taxonomy" id="294"/>
    <lineage>
        <taxon>Bacteria</taxon>
        <taxon>Pseudomonadati</taxon>
        <taxon>Pseudomonadota</taxon>
        <taxon>Gammaproteobacteria</taxon>
        <taxon>Pseudomonadales</taxon>
        <taxon>Pseudomonadaceae</taxon>
        <taxon>Pseudomonas</taxon>
    </lineage>
</organism>
<proteinExistence type="predicted"/>
<keyword evidence="1" id="KW-0472">Membrane</keyword>
<feature type="transmembrane region" description="Helical" evidence="1">
    <location>
        <begin position="59"/>
        <end position="79"/>
    </location>
</feature>
<feature type="transmembrane region" description="Helical" evidence="1">
    <location>
        <begin position="109"/>
        <end position="129"/>
    </location>
</feature>
<keyword evidence="2" id="KW-0614">Plasmid</keyword>
<dbReference type="EMBL" id="KX893538">
    <property type="protein sequence ID" value="ARJ57943.1"/>
    <property type="molecule type" value="Genomic_DNA"/>
</dbReference>
<name>A0A1W6C0P6_PSEFL</name>